<dbReference type="PROSITE" id="PS00108">
    <property type="entry name" value="PROTEIN_KINASE_ST"/>
    <property type="match status" value="1"/>
</dbReference>
<dbReference type="InterPro" id="IPR008271">
    <property type="entry name" value="Ser/Thr_kinase_AS"/>
</dbReference>
<protein>
    <recommendedName>
        <fullName evidence="1">Protein kinase domain-containing protein</fullName>
    </recommendedName>
</protein>
<evidence type="ECO:0000259" key="1">
    <source>
        <dbReference type="PROSITE" id="PS50011"/>
    </source>
</evidence>
<feature type="domain" description="Protein kinase" evidence="1">
    <location>
        <begin position="1"/>
        <end position="102"/>
    </location>
</feature>
<organism evidence="2">
    <name type="scientific">Euplotes crassus</name>
    <dbReference type="NCBI Taxonomy" id="5936"/>
    <lineage>
        <taxon>Eukaryota</taxon>
        <taxon>Sar</taxon>
        <taxon>Alveolata</taxon>
        <taxon>Ciliophora</taxon>
        <taxon>Intramacronucleata</taxon>
        <taxon>Spirotrichea</taxon>
        <taxon>Hypotrichia</taxon>
        <taxon>Euplotida</taxon>
        <taxon>Euplotidae</taxon>
        <taxon>Moneuplotes</taxon>
    </lineage>
</organism>
<gene>
    <name evidence="2" type="ORF">ECRA1380_LOCUS14895</name>
</gene>
<dbReference type="SMART" id="SM00220">
    <property type="entry name" value="S_TKc"/>
    <property type="match status" value="1"/>
</dbReference>
<dbReference type="Gene3D" id="1.10.510.10">
    <property type="entry name" value="Transferase(Phosphotransferase) domain 1"/>
    <property type="match status" value="1"/>
</dbReference>
<dbReference type="SUPFAM" id="SSF56112">
    <property type="entry name" value="Protein kinase-like (PK-like)"/>
    <property type="match status" value="1"/>
</dbReference>
<accession>A0A7S3KTB0</accession>
<dbReference type="GO" id="GO:0004672">
    <property type="term" value="F:protein kinase activity"/>
    <property type="evidence" value="ECO:0007669"/>
    <property type="project" value="InterPro"/>
</dbReference>
<evidence type="ECO:0000313" key="2">
    <source>
        <dbReference type="EMBL" id="CAE0389919.1"/>
    </source>
</evidence>
<dbReference type="EMBL" id="HBIK01031802">
    <property type="protein sequence ID" value="CAE0389919.1"/>
    <property type="molecule type" value="Transcribed_RNA"/>
</dbReference>
<dbReference type="InterPro" id="IPR000719">
    <property type="entry name" value="Prot_kinase_dom"/>
</dbReference>
<sequence>MMDHPNIVKVYDYYEDCDRFHIIMEYCEGGELFEYISKAGVFTEDMASHIMKQILSAIAYLHSQNILHSDLKAENIMLVEKNDDDFFIKLIDFGMATKYEQK</sequence>
<dbReference type="PANTHER" id="PTHR24347">
    <property type="entry name" value="SERINE/THREONINE-PROTEIN KINASE"/>
    <property type="match status" value="1"/>
</dbReference>
<reference evidence="2" key="1">
    <citation type="submission" date="2021-01" db="EMBL/GenBank/DDBJ databases">
        <authorList>
            <person name="Corre E."/>
            <person name="Pelletier E."/>
            <person name="Niang G."/>
            <person name="Scheremetjew M."/>
            <person name="Finn R."/>
            <person name="Kale V."/>
            <person name="Holt S."/>
            <person name="Cochrane G."/>
            <person name="Meng A."/>
            <person name="Brown T."/>
            <person name="Cohen L."/>
        </authorList>
    </citation>
    <scope>NUCLEOTIDE SEQUENCE</scope>
    <source>
        <strain evidence="2">CT5</strain>
    </source>
</reference>
<dbReference type="Pfam" id="PF00069">
    <property type="entry name" value="Pkinase"/>
    <property type="match status" value="1"/>
</dbReference>
<dbReference type="InterPro" id="IPR011009">
    <property type="entry name" value="Kinase-like_dom_sf"/>
</dbReference>
<dbReference type="PROSITE" id="PS50011">
    <property type="entry name" value="PROTEIN_KINASE_DOM"/>
    <property type="match status" value="1"/>
</dbReference>
<proteinExistence type="predicted"/>
<name>A0A7S3KTB0_EUPCR</name>
<dbReference type="GO" id="GO:0005524">
    <property type="term" value="F:ATP binding"/>
    <property type="evidence" value="ECO:0007669"/>
    <property type="project" value="InterPro"/>
</dbReference>
<dbReference type="AlphaFoldDB" id="A0A7S3KTB0"/>